<proteinExistence type="predicted"/>
<evidence type="ECO:0000313" key="1">
    <source>
        <dbReference type="EMBL" id="CAG8648936.1"/>
    </source>
</evidence>
<gene>
    <name evidence="1" type="ORF">ACOLOM_LOCUS8186</name>
</gene>
<evidence type="ECO:0000313" key="2">
    <source>
        <dbReference type="Proteomes" id="UP000789525"/>
    </source>
</evidence>
<reference evidence="1" key="1">
    <citation type="submission" date="2021-06" db="EMBL/GenBank/DDBJ databases">
        <authorList>
            <person name="Kallberg Y."/>
            <person name="Tangrot J."/>
            <person name="Rosling A."/>
        </authorList>
    </citation>
    <scope>NUCLEOTIDE SEQUENCE</scope>
    <source>
        <strain evidence="1">CL356</strain>
    </source>
</reference>
<comment type="caution">
    <text evidence="1">The sequence shown here is derived from an EMBL/GenBank/DDBJ whole genome shotgun (WGS) entry which is preliminary data.</text>
</comment>
<organism evidence="1 2">
    <name type="scientific">Acaulospora colombiana</name>
    <dbReference type="NCBI Taxonomy" id="27376"/>
    <lineage>
        <taxon>Eukaryota</taxon>
        <taxon>Fungi</taxon>
        <taxon>Fungi incertae sedis</taxon>
        <taxon>Mucoromycota</taxon>
        <taxon>Glomeromycotina</taxon>
        <taxon>Glomeromycetes</taxon>
        <taxon>Diversisporales</taxon>
        <taxon>Acaulosporaceae</taxon>
        <taxon>Acaulospora</taxon>
    </lineage>
</organism>
<keyword evidence="2" id="KW-1185">Reference proteome</keyword>
<protein>
    <submittedName>
        <fullName evidence="1">12650_t:CDS:1</fullName>
    </submittedName>
</protein>
<name>A0ACA9NCD2_9GLOM</name>
<accession>A0ACA9NCD2</accession>
<dbReference type="Proteomes" id="UP000789525">
    <property type="component" value="Unassembled WGS sequence"/>
</dbReference>
<sequence length="181" mass="20586">MPTHIEPSRHRLRIPLRTPYRLSIELIYETGLLTVMHKIKLSHRASSKLQGLSAACSQGTKLPTGSAHFRIVMRVELLKPTIRCAKTIQERNFVPSLIWSLRYVPSVIWSPIANMMRLASSPCNEGGNVRPLCLCPRMYPPIVRRKPVAYSHVSACLFNGLHVVSPVMVHAIEPWKQPRRH</sequence>
<dbReference type="EMBL" id="CAJVPT010020546">
    <property type="protein sequence ID" value="CAG8648936.1"/>
    <property type="molecule type" value="Genomic_DNA"/>
</dbReference>